<gene>
    <name evidence="4" type="ORF">H9K75_03495</name>
</gene>
<dbReference type="SUPFAM" id="SSF55729">
    <property type="entry name" value="Acyl-CoA N-acyltransferases (Nat)"/>
    <property type="match status" value="1"/>
</dbReference>
<keyword evidence="5" id="KW-1185">Reference proteome</keyword>
<protein>
    <submittedName>
        <fullName evidence="4">GNAT family N-acetyltransferase</fullName>
    </submittedName>
</protein>
<evidence type="ECO:0000313" key="5">
    <source>
        <dbReference type="Proteomes" id="UP000516028"/>
    </source>
</evidence>
<evidence type="ECO:0000313" key="4">
    <source>
        <dbReference type="EMBL" id="QNP49188.1"/>
    </source>
</evidence>
<dbReference type="RefSeq" id="WP_187724780.1">
    <property type="nucleotide sequence ID" value="NZ_CP060783.1"/>
</dbReference>
<dbReference type="AlphaFoldDB" id="A0A7H0GLM2"/>
<dbReference type="KEGG" id="daer:H9K75_03495"/>
<keyword evidence="2" id="KW-0012">Acyltransferase</keyword>
<organism evidence="4 5">
    <name type="scientific">Diaphorobacter aerolatus</name>
    <dbReference type="NCBI Taxonomy" id="1288495"/>
    <lineage>
        <taxon>Bacteria</taxon>
        <taxon>Pseudomonadati</taxon>
        <taxon>Pseudomonadota</taxon>
        <taxon>Betaproteobacteria</taxon>
        <taxon>Burkholderiales</taxon>
        <taxon>Comamonadaceae</taxon>
        <taxon>Diaphorobacter</taxon>
    </lineage>
</organism>
<dbReference type="CDD" id="cd04301">
    <property type="entry name" value="NAT_SF"/>
    <property type="match status" value="1"/>
</dbReference>
<dbReference type="EMBL" id="CP060783">
    <property type="protein sequence ID" value="QNP49188.1"/>
    <property type="molecule type" value="Genomic_DNA"/>
</dbReference>
<evidence type="ECO:0000259" key="3">
    <source>
        <dbReference type="PROSITE" id="PS51186"/>
    </source>
</evidence>
<dbReference type="Pfam" id="PF00583">
    <property type="entry name" value="Acetyltransf_1"/>
    <property type="match status" value="1"/>
</dbReference>
<feature type="domain" description="N-acetyltransferase" evidence="3">
    <location>
        <begin position="27"/>
        <end position="181"/>
    </location>
</feature>
<dbReference type="PANTHER" id="PTHR43420:SF47">
    <property type="entry name" value="N-ACETYLTRANSFERASE DOMAIN-CONTAINING PROTEIN"/>
    <property type="match status" value="1"/>
</dbReference>
<evidence type="ECO:0000256" key="1">
    <source>
        <dbReference type="ARBA" id="ARBA00022679"/>
    </source>
</evidence>
<name>A0A7H0GLM2_9BURK</name>
<evidence type="ECO:0000256" key="2">
    <source>
        <dbReference type="ARBA" id="ARBA00023315"/>
    </source>
</evidence>
<dbReference type="InterPro" id="IPR016181">
    <property type="entry name" value="Acyl_CoA_acyltransferase"/>
</dbReference>
<keyword evidence="1 4" id="KW-0808">Transferase</keyword>
<dbReference type="Proteomes" id="UP000516028">
    <property type="component" value="Chromosome"/>
</dbReference>
<proteinExistence type="predicted"/>
<dbReference type="PROSITE" id="PS51186">
    <property type="entry name" value="GNAT"/>
    <property type="match status" value="1"/>
</dbReference>
<dbReference type="PANTHER" id="PTHR43420">
    <property type="entry name" value="ACETYLTRANSFERASE"/>
    <property type="match status" value="1"/>
</dbReference>
<dbReference type="InterPro" id="IPR000182">
    <property type="entry name" value="GNAT_dom"/>
</dbReference>
<dbReference type="Gene3D" id="3.40.630.30">
    <property type="match status" value="1"/>
</dbReference>
<sequence>MPSDADAPTHAPVRIALLQSADAPAYKVLRDASLLRTPEAFSTDYATAVTRPPAIYSARFSRPGDGPFYLGAFTEQGRLVGSIGFDREEARFKRHIGHINAVMIDVNFEHQGIARQLLEACIAHAEQIAGLEILQLGVTASSERAVRLYQRAGFRSYGRLPRAVVIDGIGHDHLLMLRPLAACPALN</sequence>
<dbReference type="GO" id="GO:0016747">
    <property type="term" value="F:acyltransferase activity, transferring groups other than amino-acyl groups"/>
    <property type="evidence" value="ECO:0007669"/>
    <property type="project" value="InterPro"/>
</dbReference>
<reference evidence="4 5" key="1">
    <citation type="submission" date="2020-08" db="EMBL/GenBank/DDBJ databases">
        <title>Genome sequence of Diaphorobacter aerolatus KACC 16536T.</title>
        <authorList>
            <person name="Hyun D.-W."/>
            <person name="Bae J.-W."/>
        </authorList>
    </citation>
    <scope>NUCLEOTIDE SEQUENCE [LARGE SCALE GENOMIC DNA]</scope>
    <source>
        <strain evidence="4 5">KACC 16536</strain>
    </source>
</reference>
<accession>A0A7H0GLM2</accession>
<dbReference type="InterPro" id="IPR050680">
    <property type="entry name" value="YpeA/RimI_acetyltransf"/>
</dbReference>